<proteinExistence type="inferred from homology"/>
<comment type="similarity">
    <text evidence="1 4 5">Belongs to the universal ribosomal protein uS8 family.</text>
</comment>
<keyword evidence="4" id="KW-0699">rRNA-binding</keyword>
<evidence type="ECO:0000256" key="4">
    <source>
        <dbReference type="HAMAP-Rule" id="MF_01302"/>
    </source>
</evidence>
<dbReference type="EMBL" id="KM462872">
    <property type="protein sequence ID" value="AIT94352.1"/>
    <property type="molecule type" value="Genomic_DNA"/>
</dbReference>
<organism evidence="6">
    <name type="scientific">Xylochloris irregularis</name>
    <dbReference type="NCBI Taxonomy" id="480381"/>
    <lineage>
        <taxon>Eukaryota</taxon>
        <taxon>Viridiplantae</taxon>
        <taxon>Chlorophyta</taxon>
        <taxon>core chlorophytes</taxon>
        <taxon>Trebouxiophyceae</taxon>
        <taxon>Trebouxiophyceae incertae sedis</taxon>
        <taxon>Xylochloris</taxon>
    </lineage>
</organism>
<dbReference type="NCBIfam" id="NF001109">
    <property type="entry name" value="PRK00136.1"/>
    <property type="match status" value="1"/>
</dbReference>
<dbReference type="PANTHER" id="PTHR11758">
    <property type="entry name" value="40S RIBOSOMAL PROTEIN S15A"/>
    <property type="match status" value="1"/>
</dbReference>
<evidence type="ECO:0000256" key="2">
    <source>
        <dbReference type="ARBA" id="ARBA00022980"/>
    </source>
</evidence>
<name>A0A097KME5_9CHLO</name>
<dbReference type="InterPro" id="IPR047863">
    <property type="entry name" value="Ribosomal_uS8_CS"/>
</dbReference>
<dbReference type="RefSeq" id="YP_009105612.1">
    <property type="nucleotide sequence ID" value="NC_025534.1"/>
</dbReference>
<keyword evidence="3 4" id="KW-0687">Ribonucleoprotein</keyword>
<evidence type="ECO:0000256" key="3">
    <source>
        <dbReference type="ARBA" id="ARBA00023274"/>
    </source>
</evidence>
<keyword evidence="4" id="KW-0694">RNA-binding</keyword>
<evidence type="ECO:0000313" key="6">
    <source>
        <dbReference type="EMBL" id="AIT94352.1"/>
    </source>
</evidence>
<gene>
    <name evidence="4 6" type="primary">rps8</name>
</gene>
<reference evidence="6" key="1">
    <citation type="journal article" date="2014" name="BMC Evol. Biol.">
        <title>Chloroplast phylogenomic analysis resolves deep-level relationships within the green algal class Trebouxiophyceae.</title>
        <authorList>
            <person name="Lemieux C."/>
            <person name="Otis C."/>
            <person name="Turmel M."/>
        </authorList>
    </citation>
    <scope>NUCLEOTIDE SEQUENCE</scope>
</reference>
<dbReference type="GO" id="GO:1990904">
    <property type="term" value="C:ribonucleoprotein complex"/>
    <property type="evidence" value="ECO:0007669"/>
    <property type="project" value="UniProtKB-KW"/>
</dbReference>
<keyword evidence="6" id="KW-0150">Chloroplast</keyword>
<dbReference type="Gene3D" id="3.30.1370.30">
    <property type="match status" value="1"/>
</dbReference>
<dbReference type="Gene3D" id="3.30.1490.10">
    <property type="match status" value="1"/>
</dbReference>
<sequence>MINDTISDMLTRVRNANLIKKSTVVIPLTRLNRKICIILQKEGFIRTFQENTLTRKLRIVLKYKGLNKKPCITNLKRISKPGLRIYANHNEIPKLFGGIGVVILSTSRGVMTDKRARFLGIGGEILCSIW</sequence>
<dbReference type="GO" id="GO:0005840">
    <property type="term" value="C:ribosome"/>
    <property type="evidence" value="ECO:0007669"/>
    <property type="project" value="UniProtKB-KW"/>
</dbReference>
<evidence type="ECO:0000256" key="5">
    <source>
        <dbReference type="RuleBase" id="RU003660"/>
    </source>
</evidence>
<accession>A0A097KME5</accession>
<comment type="subunit">
    <text evidence="4">Part of the 30S ribosomal subunit.</text>
</comment>
<geneLocation type="chloroplast" evidence="6"/>
<dbReference type="Pfam" id="PF00410">
    <property type="entry name" value="Ribosomal_S8"/>
    <property type="match status" value="1"/>
</dbReference>
<dbReference type="SUPFAM" id="SSF56047">
    <property type="entry name" value="Ribosomal protein S8"/>
    <property type="match status" value="1"/>
</dbReference>
<dbReference type="GO" id="GO:0003735">
    <property type="term" value="F:structural constituent of ribosome"/>
    <property type="evidence" value="ECO:0007669"/>
    <property type="project" value="InterPro"/>
</dbReference>
<keyword evidence="2 4" id="KW-0689">Ribosomal protein</keyword>
<dbReference type="AlphaFoldDB" id="A0A097KME5"/>
<keyword evidence="6" id="KW-0934">Plastid</keyword>
<comment type="subcellular location">
    <subcellularLocation>
        <location evidence="4">Plastid</location>
        <location evidence="4">Chloroplast</location>
    </subcellularLocation>
</comment>
<evidence type="ECO:0000256" key="1">
    <source>
        <dbReference type="ARBA" id="ARBA00006471"/>
    </source>
</evidence>
<dbReference type="GO" id="GO:0006412">
    <property type="term" value="P:translation"/>
    <property type="evidence" value="ECO:0007669"/>
    <property type="project" value="UniProtKB-UniRule"/>
</dbReference>
<dbReference type="InterPro" id="IPR000630">
    <property type="entry name" value="Ribosomal_uS8"/>
</dbReference>
<protein>
    <recommendedName>
        <fullName evidence="4">Small ribosomal subunit protein uS8c</fullName>
    </recommendedName>
</protein>
<dbReference type="InterPro" id="IPR035987">
    <property type="entry name" value="Ribosomal_uS8_sf"/>
</dbReference>
<dbReference type="FunFam" id="3.30.1490.10:FF:000001">
    <property type="entry name" value="30S ribosomal protein S8"/>
    <property type="match status" value="1"/>
</dbReference>
<dbReference type="GO" id="GO:0009507">
    <property type="term" value="C:chloroplast"/>
    <property type="evidence" value="ECO:0007669"/>
    <property type="project" value="UniProtKB-SubCell"/>
</dbReference>
<dbReference type="HAMAP" id="MF_01302_B">
    <property type="entry name" value="Ribosomal_uS8_B"/>
    <property type="match status" value="1"/>
</dbReference>
<dbReference type="PROSITE" id="PS00053">
    <property type="entry name" value="RIBOSOMAL_S8"/>
    <property type="match status" value="1"/>
</dbReference>
<dbReference type="GeneID" id="22159583"/>
<dbReference type="GO" id="GO:0019843">
    <property type="term" value="F:rRNA binding"/>
    <property type="evidence" value="ECO:0007669"/>
    <property type="project" value="UniProtKB-UniRule"/>
</dbReference>
<comment type="function">
    <text evidence="4">One of the primary rRNA binding proteins, it binds directly to 16S rRNA central domain where it helps coordinate assembly of the platform of the 30S subunit.</text>
</comment>